<reference evidence="1 2" key="1">
    <citation type="submission" date="2023-11" db="EMBL/GenBank/DDBJ databases">
        <authorList>
            <person name="Okamura Y."/>
        </authorList>
    </citation>
    <scope>NUCLEOTIDE SEQUENCE [LARGE SCALE GENOMIC DNA]</scope>
</reference>
<dbReference type="AlphaFoldDB" id="A0AAV1K0Z0"/>
<dbReference type="Proteomes" id="UP001497472">
    <property type="component" value="Unassembled WGS sequence"/>
</dbReference>
<sequence length="93" mass="10496">MYSVSKAKLSISPSNSNERRACRSLAACLYVLLRFKKKGRMKGDKGDSPSIHPPPRLHSVEMCIQLRHCTERMSCMHRFMNVAESGGDLDLTK</sequence>
<name>A0AAV1K0Z0_9NEOP</name>
<evidence type="ECO:0000313" key="2">
    <source>
        <dbReference type="Proteomes" id="UP001497472"/>
    </source>
</evidence>
<comment type="caution">
    <text evidence="1">The sequence shown here is derived from an EMBL/GenBank/DDBJ whole genome shotgun (WGS) entry which is preliminary data.</text>
</comment>
<protein>
    <submittedName>
        <fullName evidence="1">Uncharacterized protein</fullName>
    </submittedName>
</protein>
<gene>
    <name evidence="1" type="ORF">LNINA_LOCUS13020</name>
</gene>
<accession>A0AAV1K0Z0</accession>
<evidence type="ECO:0000313" key="1">
    <source>
        <dbReference type="EMBL" id="CAK1554077.1"/>
    </source>
</evidence>
<dbReference type="EMBL" id="CAVLEF010000265">
    <property type="protein sequence ID" value="CAK1554077.1"/>
    <property type="molecule type" value="Genomic_DNA"/>
</dbReference>
<organism evidence="1 2">
    <name type="scientific">Leptosia nina</name>
    <dbReference type="NCBI Taxonomy" id="320188"/>
    <lineage>
        <taxon>Eukaryota</taxon>
        <taxon>Metazoa</taxon>
        <taxon>Ecdysozoa</taxon>
        <taxon>Arthropoda</taxon>
        <taxon>Hexapoda</taxon>
        <taxon>Insecta</taxon>
        <taxon>Pterygota</taxon>
        <taxon>Neoptera</taxon>
        <taxon>Endopterygota</taxon>
        <taxon>Lepidoptera</taxon>
        <taxon>Glossata</taxon>
        <taxon>Ditrysia</taxon>
        <taxon>Papilionoidea</taxon>
        <taxon>Pieridae</taxon>
        <taxon>Pierinae</taxon>
        <taxon>Leptosia</taxon>
    </lineage>
</organism>
<keyword evidence="2" id="KW-1185">Reference proteome</keyword>
<proteinExistence type="predicted"/>